<keyword evidence="3" id="KW-1185">Reference proteome</keyword>
<accession>A0A419RUA4</accession>
<reference evidence="2 3" key="1">
    <citation type="journal article" date="2017" name="Int. J. Syst. Evol. Microbiol.">
        <title>Erythrobacter aquimixticola sp. nov., isolated from the junction between the ocean and a freshwater spring.</title>
        <authorList>
            <person name="Park S."/>
            <person name="Jung Y.T."/>
            <person name="Choi S.J."/>
            <person name="Yoon J.H."/>
        </authorList>
    </citation>
    <scope>NUCLEOTIDE SEQUENCE [LARGE SCALE GENOMIC DNA]</scope>
    <source>
        <strain evidence="2 3">JSSK-14</strain>
    </source>
</reference>
<evidence type="ECO:0000313" key="3">
    <source>
        <dbReference type="Proteomes" id="UP000285232"/>
    </source>
</evidence>
<name>A0A419RUA4_9SPHN</name>
<dbReference type="EMBL" id="RAHX01000001">
    <property type="protein sequence ID" value="RJY09366.1"/>
    <property type="molecule type" value="Genomic_DNA"/>
</dbReference>
<sequence length="101" mass="10805">MIAITQSPERAYALPVPGAAPSGQASLYAPSQRVSDAQRKSMLPTRDIWKERAVDWGSCEFARIGYPIGVGISAFQPIRMTCGDEDGLAPASLIGIARRAD</sequence>
<organism evidence="2 3">
    <name type="scientific">Aurantiacibacter aquimixticola</name>
    <dbReference type="NCBI Taxonomy" id="1958945"/>
    <lineage>
        <taxon>Bacteria</taxon>
        <taxon>Pseudomonadati</taxon>
        <taxon>Pseudomonadota</taxon>
        <taxon>Alphaproteobacteria</taxon>
        <taxon>Sphingomonadales</taxon>
        <taxon>Erythrobacteraceae</taxon>
        <taxon>Aurantiacibacter</taxon>
    </lineage>
</organism>
<dbReference type="Proteomes" id="UP000285232">
    <property type="component" value="Unassembled WGS sequence"/>
</dbReference>
<feature type="region of interest" description="Disordered" evidence="1">
    <location>
        <begin position="20"/>
        <end position="41"/>
    </location>
</feature>
<comment type="caution">
    <text evidence="2">The sequence shown here is derived from an EMBL/GenBank/DDBJ whole genome shotgun (WGS) entry which is preliminary data.</text>
</comment>
<evidence type="ECO:0000256" key="1">
    <source>
        <dbReference type="SAM" id="MobiDB-lite"/>
    </source>
</evidence>
<evidence type="ECO:0000313" key="2">
    <source>
        <dbReference type="EMBL" id="RJY09366.1"/>
    </source>
</evidence>
<dbReference type="AlphaFoldDB" id="A0A419RUA4"/>
<gene>
    <name evidence="2" type="ORF">D6201_08360</name>
</gene>
<protein>
    <submittedName>
        <fullName evidence="2">Uncharacterized protein</fullName>
    </submittedName>
</protein>
<proteinExistence type="predicted"/>
<dbReference type="RefSeq" id="WP_120048374.1">
    <property type="nucleotide sequence ID" value="NZ_RAHX01000001.1"/>
</dbReference>